<keyword evidence="2" id="KW-1185">Reference proteome</keyword>
<protein>
    <submittedName>
        <fullName evidence="1">Uncharacterized protein</fullName>
    </submittedName>
</protein>
<sequence length="184" mass="20509">MRGTWGGLRRQVMAFVRESDVGSSTFLRETSAWQLTQPCGSSQHRLPTSFSQILALPLSHSFFLSFQPLTKVASPSFALHGSLPLGARYSTLLCSSRSNDLTCSGYLSGSTTLFRETFLTETLTGLSRSDKPGFEALRILGRQSRRSFYSFIKSARLLYSGGLLQNQEWRASWKGSDAETWLAY</sequence>
<name>A0ABQ6W6Z0_9EURO</name>
<evidence type="ECO:0000313" key="1">
    <source>
        <dbReference type="EMBL" id="KAE8412883.1"/>
    </source>
</evidence>
<reference evidence="1 2" key="1">
    <citation type="submission" date="2019-04" db="EMBL/GenBank/DDBJ databases">
        <authorList>
            <consortium name="DOE Joint Genome Institute"/>
            <person name="Mondo S."/>
            <person name="Kjaerbolling I."/>
            <person name="Vesth T."/>
            <person name="Frisvad J.C."/>
            <person name="Nybo J.L."/>
            <person name="Theobald S."/>
            <person name="Kildgaard S."/>
            <person name="Isbrandt T."/>
            <person name="Kuo A."/>
            <person name="Sato A."/>
            <person name="Lyhne E.K."/>
            <person name="Kogle M.E."/>
            <person name="Wiebenga A."/>
            <person name="Kun R.S."/>
            <person name="Lubbers R.J."/>
            <person name="Makela M.R."/>
            <person name="Barry K."/>
            <person name="Chovatia M."/>
            <person name="Clum A."/>
            <person name="Daum C."/>
            <person name="Haridas S."/>
            <person name="He G."/>
            <person name="LaButti K."/>
            <person name="Lipzen A."/>
            <person name="Riley R."/>
            <person name="Salamov A."/>
            <person name="Simmons B.A."/>
            <person name="Magnuson J.K."/>
            <person name="Henrissat B."/>
            <person name="Mortensen U.H."/>
            <person name="Larsen T.O."/>
            <person name="Devries R.P."/>
            <person name="Grigoriev I.V."/>
            <person name="Machida M."/>
            <person name="Baker S.E."/>
            <person name="Andersen M.R."/>
            <person name="Cantor M.N."/>
            <person name="Hua S.X."/>
        </authorList>
    </citation>
    <scope>NUCLEOTIDE SEQUENCE [LARGE SCALE GENOMIC DNA]</scope>
    <source>
        <strain evidence="1 2">CBS 117616</strain>
    </source>
</reference>
<dbReference type="Proteomes" id="UP000325395">
    <property type="component" value="Unassembled WGS sequence"/>
</dbReference>
<gene>
    <name evidence="1" type="ORF">BDV36DRAFT_47055</name>
</gene>
<dbReference type="EMBL" id="ML735821">
    <property type="protein sequence ID" value="KAE8412883.1"/>
    <property type="molecule type" value="Genomic_DNA"/>
</dbReference>
<accession>A0ABQ6W6Z0</accession>
<organism evidence="1 2">
    <name type="scientific">Aspergillus pseudocaelatus</name>
    <dbReference type="NCBI Taxonomy" id="1825620"/>
    <lineage>
        <taxon>Eukaryota</taxon>
        <taxon>Fungi</taxon>
        <taxon>Dikarya</taxon>
        <taxon>Ascomycota</taxon>
        <taxon>Pezizomycotina</taxon>
        <taxon>Eurotiomycetes</taxon>
        <taxon>Eurotiomycetidae</taxon>
        <taxon>Eurotiales</taxon>
        <taxon>Aspergillaceae</taxon>
        <taxon>Aspergillus</taxon>
        <taxon>Aspergillus subgen. Circumdati</taxon>
    </lineage>
</organism>
<evidence type="ECO:0000313" key="2">
    <source>
        <dbReference type="Proteomes" id="UP000325395"/>
    </source>
</evidence>
<proteinExistence type="predicted"/>